<evidence type="ECO:0000313" key="2">
    <source>
        <dbReference type="EMBL" id="MDJ1181115.1"/>
    </source>
</evidence>
<accession>A0ABT7BPW1</accession>
<evidence type="ECO:0000313" key="3">
    <source>
        <dbReference type="Proteomes" id="UP001231370"/>
    </source>
</evidence>
<name>A0ABT7BPW1_9CYAN</name>
<protein>
    <submittedName>
        <fullName evidence="2">Uncharacterized protein</fullName>
    </submittedName>
</protein>
<comment type="caution">
    <text evidence="2">The sequence shown here is derived from an EMBL/GenBank/DDBJ whole genome shotgun (WGS) entry which is preliminary data.</text>
</comment>
<gene>
    <name evidence="2" type="ORF">PJF56_19835</name>
</gene>
<proteinExistence type="predicted"/>
<dbReference type="EMBL" id="JAQPOK010000151">
    <property type="protein sequence ID" value="MDJ1181115.1"/>
    <property type="molecule type" value="Genomic_DNA"/>
</dbReference>
<dbReference type="Proteomes" id="UP001231370">
    <property type="component" value="Unassembled WGS sequence"/>
</dbReference>
<evidence type="ECO:0000256" key="1">
    <source>
        <dbReference type="SAM" id="MobiDB-lite"/>
    </source>
</evidence>
<reference evidence="2 3" key="1">
    <citation type="submission" date="2023-01" db="EMBL/GenBank/DDBJ databases">
        <title>Novel diversity within Roseofilum (Cyanobacteria; Desertifilaceae) from marine benthic mats with descriptions of four novel species.</title>
        <authorList>
            <person name="Wang Y."/>
            <person name="Berthold D.E."/>
            <person name="Hu J."/>
            <person name="Lefler F.W."/>
            <person name="Laughinghouse H.D. IV."/>
        </authorList>
    </citation>
    <scope>NUCLEOTIDE SEQUENCE [LARGE SCALE GENOMIC DNA]</scope>
    <source>
        <strain evidence="2 3">BLCC-M91</strain>
    </source>
</reference>
<keyword evidence="3" id="KW-1185">Reference proteome</keyword>
<dbReference type="RefSeq" id="WP_283764415.1">
    <property type="nucleotide sequence ID" value="NZ_JAQPOK010000151.1"/>
</dbReference>
<feature type="region of interest" description="Disordered" evidence="1">
    <location>
        <begin position="1"/>
        <end position="77"/>
    </location>
</feature>
<sequence length="77" mass="8474">MAASKMLALPPFPHSSYGSEQDARTPYSSYGSEQDARTPPIPPFPLWQRARCSHSPHSPIPSYGSEQHSRTPPSPIN</sequence>
<organism evidence="2 3">
    <name type="scientific">Roseofilum halophilum BLCC-M91</name>
    <dbReference type="NCBI Taxonomy" id="3022259"/>
    <lineage>
        <taxon>Bacteria</taxon>
        <taxon>Bacillati</taxon>
        <taxon>Cyanobacteriota</taxon>
        <taxon>Cyanophyceae</taxon>
        <taxon>Desertifilales</taxon>
        <taxon>Desertifilaceae</taxon>
        <taxon>Roseofilum</taxon>
        <taxon>Roseofilum halophilum</taxon>
    </lineage>
</organism>